<evidence type="ECO:0000256" key="1">
    <source>
        <dbReference type="SAM" id="Phobius"/>
    </source>
</evidence>
<protein>
    <submittedName>
        <fullName evidence="2">Unannotated protein</fullName>
    </submittedName>
</protein>
<sequence length="107" mass="11855">MEDKKAANLALPIIASIFWAIVAVLAFVPAVMTVMVFDSGTESANAWQWSLFYGMWGLVILSACAVPGIWIAWALTRKRDGLLWIRLVVALMPLITIVPITYAWFNG</sequence>
<name>A0A6J6MUY8_9ZZZZ</name>
<proteinExistence type="predicted"/>
<dbReference type="EMBL" id="CAEZZA010000038">
    <property type="protein sequence ID" value="CAB4742186.1"/>
    <property type="molecule type" value="Genomic_DNA"/>
</dbReference>
<organism evidence="2">
    <name type="scientific">freshwater metagenome</name>
    <dbReference type="NCBI Taxonomy" id="449393"/>
    <lineage>
        <taxon>unclassified sequences</taxon>
        <taxon>metagenomes</taxon>
        <taxon>ecological metagenomes</taxon>
    </lineage>
</organism>
<keyword evidence="1" id="KW-0812">Transmembrane</keyword>
<dbReference type="AlphaFoldDB" id="A0A6J6MUY8"/>
<evidence type="ECO:0000313" key="3">
    <source>
        <dbReference type="EMBL" id="CAB4742186.1"/>
    </source>
</evidence>
<keyword evidence="1" id="KW-1133">Transmembrane helix</keyword>
<reference evidence="2" key="1">
    <citation type="submission" date="2020-05" db="EMBL/GenBank/DDBJ databases">
        <authorList>
            <person name="Chiriac C."/>
            <person name="Salcher M."/>
            <person name="Ghai R."/>
            <person name="Kavagutti S V."/>
        </authorList>
    </citation>
    <scope>NUCLEOTIDE SEQUENCE</scope>
</reference>
<dbReference type="EMBL" id="CAEZWW010000102">
    <property type="protein sequence ID" value="CAB4676083.1"/>
    <property type="molecule type" value="Genomic_DNA"/>
</dbReference>
<feature type="transmembrane region" description="Helical" evidence="1">
    <location>
        <begin position="51"/>
        <end position="76"/>
    </location>
</feature>
<feature type="transmembrane region" description="Helical" evidence="1">
    <location>
        <begin position="9"/>
        <end position="31"/>
    </location>
</feature>
<feature type="transmembrane region" description="Helical" evidence="1">
    <location>
        <begin position="83"/>
        <end position="105"/>
    </location>
</feature>
<accession>A0A6J6MUY8</accession>
<evidence type="ECO:0000313" key="2">
    <source>
        <dbReference type="EMBL" id="CAB4676083.1"/>
    </source>
</evidence>
<gene>
    <name evidence="2" type="ORF">UFOPK2310_00910</name>
    <name evidence="3" type="ORF">UFOPK2809_00412</name>
</gene>
<keyword evidence="1" id="KW-0472">Membrane</keyword>